<protein>
    <submittedName>
        <fullName evidence="1">Uncharacterized protein</fullName>
    </submittedName>
</protein>
<keyword evidence="2" id="KW-1185">Reference proteome</keyword>
<evidence type="ECO:0000313" key="2">
    <source>
        <dbReference type="Proteomes" id="UP000324748"/>
    </source>
</evidence>
<comment type="caution">
    <text evidence="1">The sequence shown here is derived from an EMBL/GenBank/DDBJ whole genome shotgun (WGS) entry which is preliminary data.</text>
</comment>
<dbReference type="AlphaFoldDB" id="A0A5B0MBQ4"/>
<dbReference type="Proteomes" id="UP000324748">
    <property type="component" value="Unassembled WGS sequence"/>
</dbReference>
<name>A0A5B0MBQ4_PUCGR</name>
<evidence type="ECO:0000313" key="1">
    <source>
        <dbReference type="EMBL" id="KAA1073400.1"/>
    </source>
</evidence>
<accession>A0A5B0MBQ4</accession>
<organism evidence="1 2">
    <name type="scientific">Puccinia graminis f. sp. tritici</name>
    <dbReference type="NCBI Taxonomy" id="56615"/>
    <lineage>
        <taxon>Eukaryota</taxon>
        <taxon>Fungi</taxon>
        <taxon>Dikarya</taxon>
        <taxon>Basidiomycota</taxon>
        <taxon>Pucciniomycotina</taxon>
        <taxon>Pucciniomycetes</taxon>
        <taxon>Pucciniales</taxon>
        <taxon>Pucciniaceae</taxon>
        <taxon>Puccinia</taxon>
    </lineage>
</organism>
<sequence>MRVARYTGLKGCLYYRHAGISFQHEKEIHLLTGFNAKCPDFSFQNQNEKLRNWKKVSSTNKMPRLIPYPVKLTLRKGSLEITIKLSKIKSWVASLISKICT</sequence>
<proteinExistence type="predicted"/>
<reference evidence="1 2" key="1">
    <citation type="submission" date="2019-05" db="EMBL/GenBank/DDBJ databases">
        <title>Emergence of the Ug99 lineage of the wheat stem rust pathogen through somatic hybridization.</title>
        <authorList>
            <person name="Li F."/>
            <person name="Upadhyaya N.M."/>
            <person name="Sperschneider J."/>
            <person name="Matny O."/>
            <person name="Nguyen-Phuc H."/>
            <person name="Mago R."/>
            <person name="Raley C."/>
            <person name="Miller M.E."/>
            <person name="Silverstein K.A.T."/>
            <person name="Henningsen E."/>
            <person name="Hirsch C.D."/>
            <person name="Visser B."/>
            <person name="Pretorius Z.A."/>
            <person name="Steffenson B.J."/>
            <person name="Schwessinger B."/>
            <person name="Dodds P.N."/>
            <person name="Figueroa M."/>
        </authorList>
    </citation>
    <scope>NUCLEOTIDE SEQUENCE [LARGE SCALE GENOMIC DNA]</scope>
    <source>
        <strain evidence="1">21-0</strain>
    </source>
</reference>
<gene>
    <name evidence="1" type="ORF">PGT21_010941</name>
</gene>
<dbReference type="EMBL" id="VSWC01000158">
    <property type="protein sequence ID" value="KAA1073400.1"/>
    <property type="molecule type" value="Genomic_DNA"/>
</dbReference>